<dbReference type="AlphaFoldDB" id="A0A1M6DD85"/>
<accession>A0A1M6DD85</accession>
<sequence length="122" mass="13111">MTQPGGKKLEDLLDRVERMVAEAGWRIAAPCAFFPSPGGGVTSLALPASRTEMEREALAAIVLHHMLEIGADCCAIIVPALREANLFLLDGHRIGRDGVHSLRRRLLAPRSPAGTSSFRLSA</sequence>
<organism evidence="1 2">
    <name type="scientific">Muricoccus roseus</name>
    <dbReference type="NCBI Taxonomy" id="198092"/>
    <lineage>
        <taxon>Bacteria</taxon>
        <taxon>Pseudomonadati</taxon>
        <taxon>Pseudomonadota</taxon>
        <taxon>Alphaproteobacteria</taxon>
        <taxon>Acetobacterales</taxon>
        <taxon>Roseomonadaceae</taxon>
        <taxon>Muricoccus</taxon>
    </lineage>
</organism>
<reference evidence="1 2" key="1">
    <citation type="submission" date="2016-11" db="EMBL/GenBank/DDBJ databases">
        <authorList>
            <person name="Jaros S."/>
            <person name="Januszkiewicz K."/>
            <person name="Wedrychowicz H."/>
        </authorList>
    </citation>
    <scope>NUCLEOTIDE SEQUENCE [LARGE SCALE GENOMIC DNA]</scope>
    <source>
        <strain evidence="1 2">DSM 14916</strain>
    </source>
</reference>
<name>A0A1M6DD85_9PROT</name>
<dbReference type="EMBL" id="FQZF01000004">
    <property type="protein sequence ID" value="SHI71001.1"/>
    <property type="molecule type" value="Genomic_DNA"/>
</dbReference>
<evidence type="ECO:0000313" key="2">
    <source>
        <dbReference type="Proteomes" id="UP000184387"/>
    </source>
</evidence>
<dbReference type="Proteomes" id="UP000184387">
    <property type="component" value="Unassembled WGS sequence"/>
</dbReference>
<gene>
    <name evidence="1" type="ORF">SAMN02745194_00898</name>
</gene>
<protein>
    <submittedName>
        <fullName evidence="1">Uncharacterized protein</fullName>
    </submittedName>
</protein>
<evidence type="ECO:0000313" key="1">
    <source>
        <dbReference type="EMBL" id="SHI71001.1"/>
    </source>
</evidence>
<dbReference type="STRING" id="198092.SAMN02745194_00898"/>
<dbReference type="RefSeq" id="WP_073131915.1">
    <property type="nucleotide sequence ID" value="NZ_FQZF01000004.1"/>
</dbReference>
<keyword evidence="2" id="KW-1185">Reference proteome</keyword>
<proteinExistence type="predicted"/>